<name>A0AAE1AS29_9GAST</name>
<reference evidence="2" key="1">
    <citation type="journal article" date="2023" name="G3 (Bethesda)">
        <title>A reference genome for the long-term kleptoplast-retaining sea slug Elysia crispata morphotype clarki.</title>
        <authorList>
            <person name="Eastman K.E."/>
            <person name="Pendleton A.L."/>
            <person name="Shaikh M.A."/>
            <person name="Suttiyut T."/>
            <person name="Ogas R."/>
            <person name="Tomko P."/>
            <person name="Gavelis G."/>
            <person name="Widhalm J.R."/>
            <person name="Wisecaver J.H."/>
        </authorList>
    </citation>
    <scope>NUCLEOTIDE SEQUENCE</scope>
    <source>
        <strain evidence="2">ECLA1</strain>
    </source>
</reference>
<accession>A0AAE1AS29</accession>
<feature type="region of interest" description="Disordered" evidence="1">
    <location>
        <begin position="1"/>
        <end position="76"/>
    </location>
</feature>
<feature type="compositionally biased region" description="Polar residues" evidence="1">
    <location>
        <begin position="39"/>
        <end position="57"/>
    </location>
</feature>
<proteinExistence type="predicted"/>
<dbReference type="AlphaFoldDB" id="A0AAE1AS29"/>
<comment type="caution">
    <text evidence="2">The sequence shown here is derived from an EMBL/GenBank/DDBJ whole genome shotgun (WGS) entry which is preliminary data.</text>
</comment>
<organism evidence="2 3">
    <name type="scientific">Elysia crispata</name>
    <name type="common">lettuce slug</name>
    <dbReference type="NCBI Taxonomy" id="231223"/>
    <lineage>
        <taxon>Eukaryota</taxon>
        <taxon>Metazoa</taxon>
        <taxon>Spiralia</taxon>
        <taxon>Lophotrochozoa</taxon>
        <taxon>Mollusca</taxon>
        <taxon>Gastropoda</taxon>
        <taxon>Heterobranchia</taxon>
        <taxon>Euthyneura</taxon>
        <taxon>Panpulmonata</taxon>
        <taxon>Sacoglossa</taxon>
        <taxon>Placobranchoidea</taxon>
        <taxon>Plakobranchidae</taxon>
        <taxon>Elysia</taxon>
    </lineage>
</organism>
<evidence type="ECO:0000256" key="1">
    <source>
        <dbReference type="SAM" id="MobiDB-lite"/>
    </source>
</evidence>
<dbReference type="Proteomes" id="UP001283361">
    <property type="component" value="Unassembled WGS sequence"/>
</dbReference>
<evidence type="ECO:0000313" key="3">
    <source>
        <dbReference type="Proteomes" id="UP001283361"/>
    </source>
</evidence>
<sequence length="76" mass="7528">MCVALSIGHPSAAPMPGTSSAAPSPKSHLSPLRPDLSSAIPSSGTSADHSTGPSSPLSLLAHQHLLQPPVSNLSAI</sequence>
<keyword evidence="3" id="KW-1185">Reference proteome</keyword>
<dbReference type="EMBL" id="JAWDGP010001334">
    <property type="protein sequence ID" value="KAK3792730.1"/>
    <property type="molecule type" value="Genomic_DNA"/>
</dbReference>
<evidence type="ECO:0000313" key="2">
    <source>
        <dbReference type="EMBL" id="KAK3792730.1"/>
    </source>
</evidence>
<gene>
    <name evidence="2" type="ORF">RRG08_064400</name>
</gene>
<protein>
    <submittedName>
        <fullName evidence="2">Uncharacterized protein</fullName>
    </submittedName>
</protein>